<evidence type="ECO:0000256" key="10">
    <source>
        <dbReference type="ARBA" id="ARBA00023180"/>
    </source>
</evidence>
<evidence type="ECO:0000256" key="4">
    <source>
        <dbReference type="ARBA" id="ARBA00022679"/>
    </source>
</evidence>
<keyword evidence="7" id="KW-1133">Transmembrane helix</keyword>
<accession>A0A061QPV0</accession>
<dbReference type="PANTHER" id="PTHR11987:SF36">
    <property type="entry name" value="SIA-ALPHA-2,3-GAL-BETA-1,4-GLCNAC-R:ALPHA 2,8-SIALYLTRANSFERASE"/>
    <property type="match status" value="1"/>
</dbReference>
<evidence type="ECO:0000313" key="12">
    <source>
        <dbReference type="EMBL" id="JAC62647.1"/>
    </source>
</evidence>
<dbReference type="InterPro" id="IPR050943">
    <property type="entry name" value="Glycosyltr_29_Sialyltrsf"/>
</dbReference>
<dbReference type="GO" id="GO:0000139">
    <property type="term" value="C:Golgi membrane"/>
    <property type="evidence" value="ECO:0007669"/>
    <property type="project" value="UniProtKB-SubCell"/>
</dbReference>
<evidence type="ECO:0000256" key="11">
    <source>
        <dbReference type="SAM" id="SignalP"/>
    </source>
</evidence>
<keyword evidence="4" id="KW-0808">Transferase</keyword>
<comment type="similarity">
    <text evidence="2">Belongs to the glycosyltransferase 29 family.</text>
</comment>
<evidence type="ECO:0000256" key="6">
    <source>
        <dbReference type="ARBA" id="ARBA00022968"/>
    </source>
</evidence>
<feature type="non-terminal residue" evidence="12">
    <location>
        <position position="336"/>
    </location>
</feature>
<keyword evidence="3" id="KW-0328">Glycosyltransferase</keyword>
<evidence type="ECO:0000256" key="5">
    <source>
        <dbReference type="ARBA" id="ARBA00022692"/>
    </source>
</evidence>
<evidence type="ECO:0000256" key="1">
    <source>
        <dbReference type="ARBA" id="ARBA00004323"/>
    </source>
</evidence>
<keyword evidence="6" id="KW-0735">Signal-anchor</keyword>
<keyword evidence="9" id="KW-0472">Membrane</keyword>
<dbReference type="PANTHER" id="PTHR11987">
    <property type="entry name" value="ALPHA-2,8-SIALYLTRANSFERASE"/>
    <property type="match status" value="1"/>
</dbReference>
<reference evidence="12" key="1">
    <citation type="submission" date="2014-05" db="EMBL/GenBank/DDBJ databases">
        <title>The transcriptome of the halophilic microalga Tetraselmis sp. GSL018 isolated from the Great Salt Lake, Utah.</title>
        <authorList>
            <person name="Jinkerson R.E."/>
            <person name="D'Adamo S."/>
            <person name="Posewitz M.C."/>
        </authorList>
    </citation>
    <scope>NUCLEOTIDE SEQUENCE</scope>
    <source>
        <strain evidence="12">GSL018</strain>
    </source>
</reference>
<keyword evidence="8" id="KW-0333">Golgi apparatus</keyword>
<dbReference type="CDD" id="cd19952">
    <property type="entry name" value="GT29"/>
    <property type="match status" value="1"/>
</dbReference>
<keyword evidence="11" id="KW-0732">Signal</keyword>
<name>A0A061QPV0_9CHLO</name>
<dbReference type="EMBL" id="GBEZ01024332">
    <property type="protein sequence ID" value="JAC62647.1"/>
    <property type="molecule type" value="Transcribed_RNA"/>
</dbReference>
<gene>
    <name evidence="12" type="ORF">TSPGSL018_22735</name>
</gene>
<evidence type="ECO:0000256" key="3">
    <source>
        <dbReference type="ARBA" id="ARBA00022676"/>
    </source>
</evidence>
<feature type="signal peptide" evidence="11">
    <location>
        <begin position="1"/>
        <end position="19"/>
    </location>
</feature>
<evidence type="ECO:0000256" key="9">
    <source>
        <dbReference type="ARBA" id="ARBA00023136"/>
    </source>
</evidence>
<evidence type="ECO:0000256" key="7">
    <source>
        <dbReference type="ARBA" id="ARBA00022989"/>
    </source>
</evidence>
<dbReference type="InterPro" id="IPR001675">
    <property type="entry name" value="Glyco_trans_29"/>
</dbReference>
<feature type="chain" id="PRO_5001610123" description="Cmp-n-acetylneuraminate-beta-galactosamide-alpha--sialyltransferase 1" evidence="11">
    <location>
        <begin position="20"/>
        <end position="336"/>
    </location>
</feature>
<comment type="subcellular location">
    <subcellularLocation>
        <location evidence="1">Golgi apparatus membrane</location>
        <topology evidence="1">Single-pass type II membrane protein</topology>
    </subcellularLocation>
</comment>
<organism evidence="12">
    <name type="scientific">Tetraselmis sp. GSL018</name>
    <dbReference type="NCBI Taxonomy" id="582737"/>
    <lineage>
        <taxon>Eukaryota</taxon>
        <taxon>Viridiplantae</taxon>
        <taxon>Chlorophyta</taxon>
        <taxon>core chlorophytes</taxon>
        <taxon>Chlorodendrophyceae</taxon>
        <taxon>Chlorodendrales</taxon>
        <taxon>Chlorodendraceae</taxon>
        <taxon>Tetraselmis</taxon>
    </lineage>
</organism>
<protein>
    <recommendedName>
        <fullName evidence="13">Cmp-n-acetylneuraminate-beta-galactosamide-alpha--sialyltransferase 1</fullName>
    </recommendedName>
</protein>
<proteinExistence type="inferred from homology"/>
<keyword evidence="10" id="KW-0325">Glycoprotein</keyword>
<dbReference type="InterPro" id="IPR038578">
    <property type="entry name" value="GT29-like_sf"/>
</dbReference>
<evidence type="ECO:0000256" key="2">
    <source>
        <dbReference type="ARBA" id="ARBA00006003"/>
    </source>
</evidence>
<evidence type="ECO:0008006" key="13">
    <source>
        <dbReference type="Google" id="ProtNLM"/>
    </source>
</evidence>
<sequence length="336" mass="37131">MREASLPFVLLCVSCLVSSQLEHSSDSLYLDSDNMWRLHAGEASQLARSTKALASSTTRSRASLQNCTLLKGISVRRIPAALLLSLTKSSPQTLSSGARVSSLVLDQGSRPKQFESIARRLLPGSLQYLKKMLDGKTCAVVGNSGNLLLGSYGQEIDKHDVVFRVNQAPTRGYEAYVGRKTSFRLLNALWTLNYAHDHGRLPLERNVVLIASRGEFLAQNFRRLSYHMQSTRRDVTVTILNNRAVSRARTLLNAFRSCARQMGTRFAHGSVPTSGLVLVNTLTDICRSVSVYGFGQESVRGRRPRYQYYRGMGARARGNPTHSFAAELGLIHALAN</sequence>
<dbReference type="AlphaFoldDB" id="A0A061QPV0"/>
<keyword evidence="5" id="KW-0812">Transmembrane</keyword>
<dbReference type="GO" id="GO:0008373">
    <property type="term" value="F:sialyltransferase activity"/>
    <property type="evidence" value="ECO:0007669"/>
    <property type="project" value="InterPro"/>
</dbReference>
<evidence type="ECO:0000256" key="8">
    <source>
        <dbReference type="ARBA" id="ARBA00023034"/>
    </source>
</evidence>
<dbReference type="Pfam" id="PF00777">
    <property type="entry name" value="Glyco_transf_29"/>
    <property type="match status" value="1"/>
</dbReference>
<dbReference type="Gene3D" id="3.90.1480.20">
    <property type="entry name" value="Glycosyl transferase family 29"/>
    <property type="match status" value="1"/>
</dbReference>